<feature type="binding site" evidence="9">
    <location>
        <position position="389"/>
    </location>
    <ligand>
        <name>Zn(2+)</name>
        <dbReference type="ChEBI" id="CHEBI:29105"/>
        <note>catalytic</note>
    </ligand>
</feature>
<feature type="active site" description="Proton acceptor" evidence="8">
    <location>
        <position position="386"/>
    </location>
</feature>
<evidence type="ECO:0000256" key="6">
    <source>
        <dbReference type="ARBA" id="ARBA00022833"/>
    </source>
</evidence>
<keyword evidence="11" id="KW-0472">Membrane</keyword>
<evidence type="ECO:0000256" key="5">
    <source>
        <dbReference type="ARBA" id="ARBA00022801"/>
    </source>
</evidence>
<proteinExistence type="inferred from homology"/>
<dbReference type="Pfam" id="PF01433">
    <property type="entry name" value="Peptidase_M1"/>
    <property type="match status" value="1"/>
</dbReference>
<dbReference type="InterPro" id="IPR027268">
    <property type="entry name" value="Peptidase_M4/M1_CTD_sf"/>
</dbReference>
<name>A0A2P6NIR0_9EUKA</name>
<reference evidence="15 16" key="1">
    <citation type="journal article" date="2018" name="Genome Biol. Evol.">
        <title>Multiple Roots of Fruiting Body Formation in Amoebozoa.</title>
        <authorList>
            <person name="Hillmann F."/>
            <person name="Forbes G."/>
            <person name="Novohradska S."/>
            <person name="Ferling I."/>
            <person name="Riege K."/>
            <person name="Groth M."/>
            <person name="Westermann M."/>
            <person name="Marz M."/>
            <person name="Spaller T."/>
            <person name="Winckler T."/>
            <person name="Schaap P."/>
            <person name="Glockner G."/>
        </authorList>
    </citation>
    <scope>NUCLEOTIDE SEQUENCE [LARGE SCALE GENOMIC DNA]</scope>
    <source>
        <strain evidence="15 16">Jena</strain>
    </source>
</reference>
<dbReference type="GO" id="GO:0043171">
    <property type="term" value="P:peptide catabolic process"/>
    <property type="evidence" value="ECO:0007669"/>
    <property type="project" value="TreeGrafter"/>
</dbReference>
<evidence type="ECO:0000256" key="4">
    <source>
        <dbReference type="ARBA" id="ARBA00022723"/>
    </source>
</evidence>
<dbReference type="GO" id="GO:0070006">
    <property type="term" value="F:metalloaminopeptidase activity"/>
    <property type="evidence" value="ECO:0007669"/>
    <property type="project" value="TreeGrafter"/>
</dbReference>
<keyword evidence="3 11" id="KW-0645">Protease</keyword>
<dbReference type="GO" id="GO:0042277">
    <property type="term" value="F:peptide binding"/>
    <property type="evidence" value="ECO:0007669"/>
    <property type="project" value="TreeGrafter"/>
</dbReference>
<evidence type="ECO:0000313" key="16">
    <source>
        <dbReference type="Proteomes" id="UP000241769"/>
    </source>
</evidence>
<evidence type="ECO:0000256" key="10">
    <source>
        <dbReference type="PIRSR" id="PIRSR634016-4"/>
    </source>
</evidence>
<keyword evidence="2 11" id="KW-0031">Aminopeptidase</keyword>
<keyword evidence="7 11" id="KW-0482">Metalloprotease</keyword>
<dbReference type="EC" id="3.4.11.-" evidence="11"/>
<accession>A0A2P6NIR0</accession>
<keyword evidence="11" id="KW-1133">Transmembrane helix</keyword>
<dbReference type="InterPro" id="IPR045357">
    <property type="entry name" value="Aminopeptidase_N-like_N"/>
</dbReference>
<dbReference type="GO" id="GO:0005615">
    <property type="term" value="C:extracellular space"/>
    <property type="evidence" value="ECO:0007669"/>
    <property type="project" value="TreeGrafter"/>
</dbReference>
<gene>
    <name evidence="15" type="ORF">PROFUN_08884</name>
</gene>
<feature type="domain" description="ERAP1-like C-terminal" evidence="13">
    <location>
        <begin position="597"/>
        <end position="918"/>
    </location>
</feature>
<dbReference type="Gene3D" id="1.10.390.10">
    <property type="entry name" value="Neutral Protease Domain 2"/>
    <property type="match status" value="1"/>
</dbReference>
<comment type="caution">
    <text evidence="15">The sequence shown here is derived from an EMBL/GenBank/DDBJ whole genome shotgun (WGS) entry which is preliminary data.</text>
</comment>
<dbReference type="InterPro" id="IPR034016">
    <property type="entry name" value="M1_APN-typ"/>
</dbReference>
<sequence>MQDNTHNSDASTSLLEKVPVEKTICLGLTKKALGIVIAAFIVLAGLVGIVVAFWAINNTNAKKDLNSQNPVSFSFRLPTDVIPVHYDVHFDFDIHGWTYIVRENIVIDIKNKSIEQIVLHLDNNYLDLDNATLISPDDRIIFTNNIVFNSTYQTVAIVFGAELKTFLQGNYSRFNLSLECPGIVSDGGLTRSNYLDEGGVIKTVAVTDLEPTGARSVYPCFDEPSLKATFNTSISIDTTTGFTAISNMPILSTLPDDPDDTTVQRFQFETTKKMSTYLLCFTISQYAATEAVTSSNVTIRVHAPVSRIQQGIFARDTAVKAIEAYVQYFGIDFPLPKLDLVAIPDFSSIGMENWGIATFSMEVLLWDDQVSSIKSQQYIAKVVSHEICHHWLGDLVTLSWWDNLWLNEGFTQYHEYVGVDSAYPEWKIFDQFIKIERDAAMRSDGVESAHQLVTPVEGPKGMLQLFDPITYSKGASLVRMIKNRLGQETFQKALTNYLKKFSYSNANTSDLLSSFYETTHDEGLSQFVINWSTQPGFPAISVVSKPGAVSLSQGRSDMNGQSTSQLWSIPVTLQTDKGILSVMMDNATIEVPTNDTLVYVNVDGDGYYRVKYDATTRDTIVRILSSGNWTLLSSKARGSIVDDAISLLFDQTLAVDANYTMSIVKYLGRERALVPWQTAAEAFERILDLTEGSECHVLLQAFLRNITTSVVETLGWSVRPEDTHDDLLLRGEIFSLAVSANNTDVIRQGYQLFLQAKSLGNPPNTSAVDLWPIMLESAGRNNNGTNFHWMLKRYQESLVPTEKEDLLAALCTFEGEAQMNELLAISLNPNTTSVDSVGILKRMGMNSQLSRKTAWNFLKQNWSAYEQANSGSAFIMADILTVPSLFSTKEDYNDVKDFLEKHQVVSAQVASEEVVEKIDGNIKWREGRQQALTDWLKEYLNQ</sequence>
<keyword evidence="6 9" id="KW-0862">Zinc</keyword>
<keyword evidence="16" id="KW-1185">Reference proteome</keyword>
<dbReference type="Gene3D" id="2.60.40.1910">
    <property type="match status" value="1"/>
</dbReference>
<dbReference type="CDD" id="cd09601">
    <property type="entry name" value="M1_APN-Q_like"/>
    <property type="match status" value="1"/>
</dbReference>
<dbReference type="PANTHER" id="PTHR11533:SF299">
    <property type="entry name" value="AMINOPEPTIDASE"/>
    <property type="match status" value="1"/>
</dbReference>
<dbReference type="OrthoDB" id="10031169at2759"/>
<evidence type="ECO:0000256" key="7">
    <source>
        <dbReference type="ARBA" id="ARBA00023049"/>
    </source>
</evidence>
<feature type="domain" description="Peptidase M1 membrane alanine aminopeptidase" evidence="12">
    <location>
        <begin position="313"/>
        <end position="531"/>
    </location>
</feature>
<dbReference type="InParanoid" id="A0A2P6NIR0"/>
<evidence type="ECO:0000259" key="14">
    <source>
        <dbReference type="Pfam" id="PF17900"/>
    </source>
</evidence>
<protein>
    <recommendedName>
        <fullName evidence="11">Aminopeptidase</fullName>
        <ecNumber evidence="11">3.4.11.-</ecNumber>
    </recommendedName>
</protein>
<evidence type="ECO:0000313" key="15">
    <source>
        <dbReference type="EMBL" id="PRP83853.1"/>
    </source>
</evidence>
<evidence type="ECO:0000256" key="3">
    <source>
        <dbReference type="ARBA" id="ARBA00022670"/>
    </source>
</evidence>
<evidence type="ECO:0000256" key="11">
    <source>
        <dbReference type="RuleBase" id="RU364040"/>
    </source>
</evidence>
<dbReference type="InterPro" id="IPR050344">
    <property type="entry name" value="Peptidase_M1_aminopeptidases"/>
</dbReference>
<feature type="transmembrane region" description="Helical" evidence="11">
    <location>
        <begin position="32"/>
        <end position="56"/>
    </location>
</feature>
<organism evidence="15 16">
    <name type="scientific">Planoprotostelium fungivorum</name>
    <dbReference type="NCBI Taxonomy" id="1890364"/>
    <lineage>
        <taxon>Eukaryota</taxon>
        <taxon>Amoebozoa</taxon>
        <taxon>Evosea</taxon>
        <taxon>Variosea</taxon>
        <taxon>Cavosteliida</taxon>
        <taxon>Cavosteliaceae</taxon>
        <taxon>Planoprotostelium</taxon>
    </lineage>
</organism>
<dbReference type="AlphaFoldDB" id="A0A2P6NIR0"/>
<feature type="domain" description="Aminopeptidase N-like N-terminal" evidence="14">
    <location>
        <begin position="83"/>
        <end position="278"/>
    </location>
</feature>
<dbReference type="GO" id="GO:0008270">
    <property type="term" value="F:zinc ion binding"/>
    <property type="evidence" value="ECO:0007669"/>
    <property type="project" value="UniProtKB-UniRule"/>
</dbReference>
<feature type="site" description="Transition state stabilizer" evidence="10">
    <location>
        <position position="471"/>
    </location>
</feature>
<keyword evidence="4 9" id="KW-0479">Metal-binding</keyword>
<dbReference type="GO" id="GO:0016020">
    <property type="term" value="C:membrane"/>
    <property type="evidence" value="ECO:0007669"/>
    <property type="project" value="TreeGrafter"/>
</dbReference>
<dbReference type="InterPro" id="IPR042097">
    <property type="entry name" value="Aminopeptidase_N-like_N_sf"/>
</dbReference>
<keyword evidence="11" id="KW-0812">Transmembrane</keyword>
<feature type="binding site" evidence="9">
    <location>
        <position position="385"/>
    </location>
    <ligand>
        <name>Zn(2+)</name>
        <dbReference type="ChEBI" id="CHEBI:29105"/>
        <note>catalytic</note>
    </ligand>
</feature>
<dbReference type="Pfam" id="PF17900">
    <property type="entry name" value="Peptidase_M1_N"/>
    <property type="match status" value="1"/>
</dbReference>
<dbReference type="InterPro" id="IPR001930">
    <property type="entry name" value="Peptidase_M1"/>
</dbReference>
<evidence type="ECO:0000256" key="2">
    <source>
        <dbReference type="ARBA" id="ARBA00022438"/>
    </source>
</evidence>
<dbReference type="Proteomes" id="UP000241769">
    <property type="component" value="Unassembled WGS sequence"/>
</dbReference>
<evidence type="ECO:0000259" key="13">
    <source>
        <dbReference type="Pfam" id="PF11838"/>
    </source>
</evidence>
<dbReference type="SUPFAM" id="SSF55486">
    <property type="entry name" value="Metalloproteases ('zincins'), catalytic domain"/>
    <property type="match status" value="1"/>
</dbReference>
<comment type="similarity">
    <text evidence="1 11">Belongs to the peptidase M1 family.</text>
</comment>
<dbReference type="GO" id="GO:0006508">
    <property type="term" value="P:proteolysis"/>
    <property type="evidence" value="ECO:0007669"/>
    <property type="project" value="UniProtKB-KW"/>
</dbReference>
<dbReference type="InterPro" id="IPR014782">
    <property type="entry name" value="Peptidase_M1_dom"/>
</dbReference>
<dbReference type="EMBL" id="MDYQ01000074">
    <property type="protein sequence ID" value="PRP83853.1"/>
    <property type="molecule type" value="Genomic_DNA"/>
</dbReference>
<dbReference type="InterPro" id="IPR024571">
    <property type="entry name" value="ERAP1-like_C_dom"/>
</dbReference>
<dbReference type="STRING" id="1890364.A0A2P6NIR0"/>
<dbReference type="SUPFAM" id="SSF63737">
    <property type="entry name" value="Leukotriene A4 hydrolase N-terminal domain"/>
    <property type="match status" value="1"/>
</dbReference>
<evidence type="ECO:0000256" key="8">
    <source>
        <dbReference type="PIRSR" id="PIRSR634016-1"/>
    </source>
</evidence>
<dbReference type="PRINTS" id="PR00756">
    <property type="entry name" value="ALADIPTASE"/>
</dbReference>
<dbReference type="Gene3D" id="1.25.50.20">
    <property type="match status" value="1"/>
</dbReference>
<evidence type="ECO:0000259" key="12">
    <source>
        <dbReference type="Pfam" id="PF01433"/>
    </source>
</evidence>
<evidence type="ECO:0000256" key="9">
    <source>
        <dbReference type="PIRSR" id="PIRSR634016-3"/>
    </source>
</evidence>
<dbReference type="FunFam" id="1.10.390.10:FF:000006">
    <property type="entry name" value="Puromycin-sensitive aminopeptidase"/>
    <property type="match status" value="1"/>
</dbReference>
<feature type="binding site" evidence="9">
    <location>
        <position position="408"/>
    </location>
    <ligand>
        <name>Zn(2+)</name>
        <dbReference type="ChEBI" id="CHEBI:29105"/>
        <note>catalytic</note>
    </ligand>
</feature>
<evidence type="ECO:0000256" key="1">
    <source>
        <dbReference type="ARBA" id="ARBA00010136"/>
    </source>
</evidence>
<dbReference type="Gene3D" id="2.60.40.1730">
    <property type="entry name" value="tricorn interacting facor f3 domain"/>
    <property type="match status" value="1"/>
</dbReference>
<keyword evidence="5 11" id="KW-0378">Hydrolase</keyword>
<dbReference type="Pfam" id="PF11838">
    <property type="entry name" value="ERAP1_C"/>
    <property type="match status" value="1"/>
</dbReference>
<comment type="cofactor">
    <cofactor evidence="9 11">
        <name>Zn(2+)</name>
        <dbReference type="ChEBI" id="CHEBI:29105"/>
    </cofactor>
    <text evidence="9 11">Binds 1 zinc ion per subunit.</text>
</comment>
<dbReference type="PANTHER" id="PTHR11533">
    <property type="entry name" value="PROTEASE M1 ZINC METALLOPROTEASE"/>
    <property type="match status" value="1"/>
</dbReference>
<dbReference type="GO" id="GO:0005737">
    <property type="term" value="C:cytoplasm"/>
    <property type="evidence" value="ECO:0007669"/>
    <property type="project" value="TreeGrafter"/>
</dbReference>